<dbReference type="AlphaFoldDB" id="A0A2K1INV3"/>
<evidence type="ECO:0000256" key="10">
    <source>
        <dbReference type="ARBA" id="ARBA00022989"/>
    </source>
</evidence>
<keyword evidence="11 15" id="KW-0472">Membrane</keyword>
<evidence type="ECO:0000256" key="9">
    <source>
        <dbReference type="ARBA" id="ARBA00022833"/>
    </source>
</evidence>
<evidence type="ECO:0000313" key="18">
    <source>
        <dbReference type="EnsemblPlants" id="PAC:32904926.CDS.1"/>
    </source>
</evidence>
<dbReference type="GO" id="GO:0016020">
    <property type="term" value="C:membrane"/>
    <property type="evidence" value="ECO:0007669"/>
    <property type="project" value="UniProtKB-SubCell"/>
</dbReference>
<feature type="region of interest" description="Disordered" evidence="14">
    <location>
        <begin position="169"/>
        <end position="193"/>
    </location>
</feature>
<evidence type="ECO:0000259" key="16">
    <source>
        <dbReference type="PROSITE" id="PS50089"/>
    </source>
</evidence>
<organism evidence="17">
    <name type="scientific">Physcomitrium patens</name>
    <name type="common">Spreading-leaved earth moss</name>
    <name type="synonym">Physcomitrella patens</name>
    <dbReference type="NCBI Taxonomy" id="3218"/>
    <lineage>
        <taxon>Eukaryota</taxon>
        <taxon>Viridiplantae</taxon>
        <taxon>Streptophyta</taxon>
        <taxon>Embryophyta</taxon>
        <taxon>Bryophyta</taxon>
        <taxon>Bryophytina</taxon>
        <taxon>Bryopsida</taxon>
        <taxon>Funariidae</taxon>
        <taxon>Funariales</taxon>
        <taxon>Funariaceae</taxon>
        <taxon>Physcomitrium</taxon>
    </lineage>
</organism>
<evidence type="ECO:0000256" key="3">
    <source>
        <dbReference type="ARBA" id="ARBA00004906"/>
    </source>
</evidence>
<keyword evidence="6 15" id="KW-0812">Transmembrane</keyword>
<evidence type="ECO:0000256" key="12">
    <source>
        <dbReference type="ARBA" id="ARBA00024209"/>
    </source>
</evidence>
<name>A0A2K1INV3_PHYPA</name>
<comment type="pathway">
    <text evidence="3">Protein modification; protein ubiquitination.</text>
</comment>
<dbReference type="Pfam" id="PF13639">
    <property type="entry name" value="zf-RING_2"/>
    <property type="match status" value="1"/>
</dbReference>
<dbReference type="GeneID" id="112275323"/>
<evidence type="ECO:0000313" key="17">
    <source>
        <dbReference type="EMBL" id="PNR30965.1"/>
    </source>
</evidence>
<dbReference type="OrthoDB" id="8062037at2759"/>
<evidence type="ECO:0000256" key="1">
    <source>
        <dbReference type="ARBA" id="ARBA00000900"/>
    </source>
</evidence>
<dbReference type="InterPro" id="IPR001841">
    <property type="entry name" value="Znf_RING"/>
</dbReference>
<dbReference type="FunFam" id="3.30.40.10:FF:000187">
    <property type="entry name" value="E3 ubiquitin-protein ligase ATL6"/>
    <property type="match status" value="1"/>
</dbReference>
<dbReference type="SUPFAM" id="SSF57850">
    <property type="entry name" value="RING/U-box"/>
    <property type="match status" value="1"/>
</dbReference>
<dbReference type="GO" id="GO:0008270">
    <property type="term" value="F:zinc ion binding"/>
    <property type="evidence" value="ECO:0007669"/>
    <property type="project" value="UniProtKB-KW"/>
</dbReference>
<dbReference type="PaxDb" id="3218-PP1S100_96V6.1"/>
<sequence>MTAGFRSHVSHSTNARYAVNGSDSSASSPRYGHHHGSYFARSFNSNAVVVMAVLLFALVVAAFINIIARCMLRRRRQQQPQEANAADKGLDKSVIEALPVVAYGTESLMHLSDPTGDNECVVCLSEFMEGEKLRLLPKCQHGFHLSCIDTWLLTHTTCPVCRRSVVSTESSDDCAEPGPSCSRPMTSGSARIGSSRFGSARIASVDIEMEPSGQSQSTSDNTTDSATPAASTSSSCPKTFFSSILPTEAMASIITSVGSRRISFRNQNQHQHQAPV</sequence>
<comment type="catalytic activity">
    <reaction evidence="1">
        <text>S-ubiquitinyl-[E2 ubiquitin-conjugating enzyme]-L-cysteine + [acceptor protein]-L-lysine = [E2 ubiquitin-conjugating enzyme]-L-cysteine + N(6)-ubiquitinyl-[acceptor protein]-L-lysine.</text>
        <dbReference type="EC" id="2.3.2.27"/>
    </reaction>
</comment>
<comment type="similarity">
    <text evidence="12">Belongs to the RING-type zinc finger family. ATL subfamily.</text>
</comment>
<protein>
    <recommendedName>
        <fullName evidence="4">RING-type E3 ubiquitin transferase</fullName>
        <ecNumber evidence="4">2.3.2.27</ecNumber>
    </recommendedName>
</protein>
<dbReference type="EnsemblPlants" id="Pp3c22_17730V3.1">
    <property type="protein sequence ID" value="PAC:32904926.CDS.1"/>
    <property type="gene ID" value="Pp3c22_17730"/>
</dbReference>
<dbReference type="RefSeq" id="XP_024361363.1">
    <property type="nucleotide sequence ID" value="XM_024505595.2"/>
</dbReference>
<dbReference type="Gramene" id="Pp3c22_17730V3.1">
    <property type="protein sequence ID" value="PAC:32904926.CDS.1"/>
    <property type="gene ID" value="Pp3c22_17730"/>
</dbReference>
<accession>A0A2K1INV3</accession>
<dbReference type="STRING" id="3218.A0A2K1INV3"/>
<evidence type="ECO:0000256" key="5">
    <source>
        <dbReference type="ARBA" id="ARBA00022679"/>
    </source>
</evidence>
<keyword evidence="9" id="KW-0862">Zinc</keyword>
<evidence type="ECO:0000256" key="11">
    <source>
        <dbReference type="ARBA" id="ARBA00023136"/>
    </source>
</evidence>
<dbReference type="InterPro" id="IPR044602">
    <property type="entry name" value="ATL10/ATL72-79-like"/>
</dbReference>
<dbReference type="EC" id="2.3.2.27" evidence="4"/>
<dbReference type="RefSeq" id="XP_024361364.1">
    <property type="nucleotide sequence ID" value="XM_024505596.2"/>
</dbReference>
<dbReference type="Gramene" id="Pp3c22_17730V3.5">
    <property type="protein sequence ID" value="PAC:32904930.CDS.1"/>
    <property type="gene ID" value="Pp3c22_17730"/>
</dbReference>
<dbReference type="EnsemblPlants" id="Pp3c22_17730V3.2">
    <property type="protein sequence ID" value="PAC:32904927.CDS.1"/>
    <property type="gene ID" value="Pp3c22_17730"/>
</dbReference>
<comment type="subcellular location">
    <subcellularLocation>
        <location evidence="2">Membrane</location>
        <topology evidence="2">Single-pass membrane protein</topology>
    </subcellularLocation>
</comment>
<dbReference type="EnsemblPlants" id="Pp3c22_17730V3.4">
    <property type="protein sequence ID" value="PAC:32904929.CDS.1"/>
    <property type="gene ID" value="Pp3c22_17730"/>
</dbReference>
<reference evidence="17 19" key="2">
    <citation type="journal article" date="2018" name="Plant J.">
        <title>The Physcomitrella patens chromosome-scale assembly reveals moss genome structure and evolution.</title>
        <authorList>
            <person name="Lang D."/>
            <person name="Ullrich K.K."/>
            <person name="Murat F."/>
            <person name="Fuchs J."/>
            <person name="Jenkins J."/>
            <person name="Haas F.B."/>
            <person name="Piednoel M."/>
            <person name="Gundlach H."/>
            <person name="Van Bel M."/>
            <person name="Meyberg R."/>
            <person name="Vives C."/>
            <person name="Morata J."/>
            <person name="Symeonidi A."/>
            <person name="Hiss M."/>
            <person name="Muchero W."/>
            <person name="Kamisugi Y."/>
            <person name="Saleh O."/>
            <person name="Blanc G."/>
            <person name="Decker E.L."/>
            <person name="van Gessel N."/>
            <person name="Grimwood J."/>
            <person name="Hayes R.D."/>
            <person name="Graham S.W."/>
            <person name="Gunter L.E."/>
            <person name="McDaniel S.F."/>
            <person name="Hoernstein S.N.W."/>
            <person name="Larsson A."/>
            <person name="Li F.W."/>
            <person name="Perroud P.F."/>
            <person name="Phillips J."/>
            <person name="Ranjan P."/>
            <person name="Rokshar D.S."/>
            <person name="Rothfels C.J."/>
            <person name="Schneider L."/>
            <person name="Shu S."/>
            <person name="Stevenson D.W."/>
            <person name="Thummler F."/>
            <person name="Tillich M."/>
            <person name="Villarreal Aguilar J.C."/>
            <person name="Widiez T."/>
            <person name="Wong G.K."/>
            <person name="Wymore A."/>
            <person name="Zhang Y."/>
            <person name="Zimmer A.D."/>
            <person name="Quatrano R.S."/>
            <person name="Mayer K.F.X."/>
            <person name="Goodstein D."/>
            <person name="Casacuberta J.M."/>
            <person name="Vandepoele K."/>
            <person name="Reski R."/>
            <person name="Cuming A.C."/>
            <person name="Tuskan G.A."/>
            <person name="Maumus F."/>
            <person name="Salse J."/>
            <person name="Schmutz J."/>
            <person name="Rensing S.A."/>
        </authorList>
    </citation>
    <scope>NUCLEOTIDE SEQUENCE [LARGE SCALE GENOMIC DNA]</scope>
    <source>
        <strain evidence="18 19">cv. Gransden 2004</strain>
    </source>
</reference>
<dbReference type="EnsemblPlants" id="Pp3c22_17730V3.3">
    <property type="protein sequence ID" value="PAC:32904928.CDS.1"/>
    <property type="gene ID" value="Pp3c22_17730"/>
</dbReference>
<gene>
    <name evidence="18" type="primary">LOC112275323</name>
    <name evidence="17" type="ORF">PHYPA_027281</name>
</gene>
<keyword evidence="8" id="KW-0833">Ubl conjugation pathway</keyword>
<reference evidence="18" key="3">
    <citation type="submission" date="2020-12" db="UniProtKB">
        <authorList>
            <consortium name="EnsemblPlants"/>
        </authorList>
    </citation>
    <scope>IDENTIFICATION</scope>
</reference>
<evidence type="ECO:0000256" key="14">
    <source>
        <dbReference type="SAM" id="MobiDB-lite"/>
    </source>
</evidence>
<feature type="compositionally biased region" description="Low complexity" evidence="14">
    <location>
        <begin position="212"/>
        <end position="235"/>
    </location>
</feature>
<dbReference type="CDD" id="cd16461">
    <property type="entry name" value="RING-H2_EL5-like"/>
    <property type="match status" value="1"/>
</dbReference>
<dbReference type="EMBL" id="ABEU02000022">
    <property type="protein sequence ID" value="PNR30965.1"/>
    <property type="molecule type" value="Genomic_DNA"/>
</dbReference>
<evidence type="ECO:0000256" key="8">
    <source>
        <dbReference type="ARBA" id="ARBA00022786"/>
    </source>
</evidence>
<keyword evidence="13" id="KW-0863">Zinc-finger</keyword>
<proteinExistence type="inferred from homology"/>
<dbReference type="PANTHER" id="PTHR46905">
    <property type="entry name" value="RING-H2 FINGER PROTEIN ATL78"/>
    <property type="match status" value="1"/>
</dbReference>
<dbReference type="PROSITE" id="PS50089">
    <property type="entry name" value="ZF_RING_2"/>
    <property type="match status" value="1"/>
</dbReference>
<evidence type="ECO:0000256" key="7">
    <source>
        <dbReference type="ARBA" id="ARBA00022723"/>
    </source>
</evidence>
<dbReference type="EnsemblPlants" id="Pp3c22_17730V3.5">
    <property type="protein sequence ID" value="PAC:32904930.CDS.1"/>
    <property type="gene ID" value="Pp3c22_17730"/>
</dbReference>
<dbReference type="Gene3D" id="3.30.40.10">
    <property type="entry name" value="Zinc/RING finger domain, C3HC4 (zinc finger)"/>
    <property type="match status" value="1"/>
</dbReference>
<evidence type="ECO:0000256" key="13">
    <source>
        <dbReference type="PROSITE-ProRule" id="PRU00175"/>
    </source>
</evidence>
<evidence type="ECO:0000256" key="2">
    <source>
        <dbReference type="ARBA" id="ARBA00004167"/>
    </source>
</evidence>
<dbReference type="SMART" id="SM00184">
    <property type="entry name" value="RING"/>
    <property type="match status" value="1"/>
</dbReference>
<evidence type="ECO:0000256" key="4">
    <source>
        <dbReference type="ARBA" id="ARBA00012483"/>
    </source>
</evidence>
<keyword evidence="10 15" id="KW-1133">Transmembrane helix</keyword>
<feature type="region of interest" description="Disordered" evidence="14">
    <location>
        <begin position="208"/>
        <end position="236"/>
    </location>
</feature>
<keyword evidence="7" id="KW-0479">Metal-binding</keyword>
<evidence type="ECO:0000256" key="15">
    <source>
        <dbReference type="SAM" id="Phobius"/>
    </source>
</evidence>
<feature type="transmembrane region" description="Helical" evidence="15">
    <location>
        <begin position="47"/>
        <end position="68"/>
    </location>
</feature>
<reference evidence="17 19" key="1">
    <citation type="journal article" date="2008" name="Science">
        <title>The Physcomitrella genome reveals evolutionary insights into the conquest of land by plants.</title>
        <authorList>
            <person name="Rensing S."/>
            <person name="Lang D."/>
            <person name="Zimmer A."/>
            <person name="Terry A."/>
            <person name="Salamov A."/>
            <person name="Shapiro H."/>
            <person name="Nishiyama T."/>
            <person name="Perroud P.-F."/>
            <person name="Lindquist E."/>
            <person name="Kamisugi Y."/>
            <person name="Tanahashi T."/>
            <person name="Sakakibara K."/>
            <person name="Fujita T."/>
            <person name="Oishi K."/>
            <person name="Shin-I T."/>
            <person name="Kuroki Y."/>
            <person name="Toyoda A."/>
            <person name="Suzuki Y."/>
            <person name="Hashimoto A."/>
            <person name="Yamaguchi K."/>
            <person name="Sugano A."/>
            <person name="Kohara Y."/>
            <person name="Fujiyama A."/>
            <person name="Anterola A."/>
            <person name="Aoki S."/>
            <person name="Ashton N."/>
            <person name="Barbazuk W.B."/>
            <person name="Barker E."/>
            <person name="Bennetzen J."/>
            <person name="Bezanilla M."/>
            <person name="Blankenship R."/>
            <person name="Cho S.H."/>
            <person name="Dutcher S."/>
            <person name="Estelle M."/>
            <person name="Fawcett J.A."/>
            <person name="Gundlach H."/>
            <person name="Hanada K."/>
            <person name="Heyl A."/>
            <person name="Hicks K.A."/>
            <person name="Hugh J."/>
            <person name="Lohr M."/>
            <person name="Mayer K."/>
            <person name="Melkozernov A."/>
            <person name="Murata T."/>
            <person name="Nelson D."/>
            <person name="Pils B."/>
            <person name="Prigge M."/>
            <person name="Reiss B."/>
            <person name="Renner T."/>
            <person name="Rombauts S."/>
            <person name="Rushton P."/>
            <person name="Sanderfoot A."/>
            <person name="Schween G."/>
            <person name="Shiu S.-H."/>
            <person name="Stueber K."/>
            <person name="Theodoulou F.L."/>
            <person name="Tu H."/>
            <person name="Van de Peer Y."/>
            <person name="Verrier P.J."/>
            <person name="Waters E."/>
            <person name="Wood A."/>
            <person name="Yang L."/>
            <person name="Cove D."/>
            <person name="Cuming A."/>
            <person name="Hasebe M."/>
            <person name="Lucas S."/>
            <person name="Mishler D.B."/>
            <person name="Reski R."/>
            <person name="Grigoriev I."/>
            <person name="Quatrano R.S."/>
            <person name="Boore J.L."/>
        </authorList>
    </citation>
    <scope>NUCLEOTIDE SEQUENCE [LARGE SCALE GENOMIC DNA]</scope>
    <source>
        <strain evidence="18 19">cv. Gransden 2004</strain>
    </source>
</reference>
<dbReference type="RefSeq" id="XP_073386474.1">
    <property type="nucleotide sequence ID" value="XM_073530373.1"/>
</dbReference>
<feature type="domain" description="RING-type" evidence="16">
    <location>
        <begin position="120"/>
        <end position="162"/>
    </location>
</feature>
<dbReference type="PANTHER" id="PTHR46905:SF7">
    <property type="entry name" value="RING-H2 FINGER PROTEIN ATL78"/>
    <property type="match status" value="1"/>
</dbReference>
<dbReference type="Proteomes" id="UP000006727">
    <property type="component" value="Chromosome 22"/>
</dbReference>
<dbReference type="UniPathway" id="UPA00143"/>
<dbReference type="GO" id="GO:0016567">
    <property type="term" value="P:protein ubiquitination"/>
    <property type="evidence" value="ECO:0007669"/>
    <property type="project" value="UniProtKB-UniPathway"/>
</dbReference>
<keyword evidence="5" id="KW-0808">Transferase</keyword>
<dbReference type="OMA" id="CCERADT"/>
<dbReference type="Gramene" id="Pp3c22_17730V3.2">
    <property type="protein sequence ID" value="PAC:32904927.CDS.1"/>
    <property type="gene ID" value="Pp3c22_17730"/>
</dbReference>
<dbReference type="InterPro" id="IPR013083">
    <property type="entry name" value="Znf_RING/FYVE/PHD"/>
</dbReference>
<evidence type="ECO:0000313" key="19">
    <source>
        <dbReference type="Proteomes" id="UP000006727"/>
    </source>
</evidence>
<keyword evidence="19" id="KW-1185">Reference proteome</keyword>
<dbReference type="GO" id="GO:0061630">
    <property type="term" value="F:ubiquitin protein ligase activity"/>
    <property type="evidence" value="ECO:0007669"/>
    <property type="project" value="UniProtKB-EC"/>
</dbReference>
<evidence type="ECO:0000256" key="6">
    <source>
        <dbReference type="ARBA" id="ARBA00022692"/>
    </source>
</evidence>
<dbReference type="RefSeq" id="XP_024361361.1">
    <property type="nucleotide sequence ID" value="XM_024505593.2"/>
</dbReference>
<dbReference type="Gramene" id="Pp3c22_17730V3.3">
    <property type="protein sequence ID" value="PAC:32904928.CDS.1"/>
    <property type="gene ID" value="Pp3c22_17730"/>
</dbReference>
<dbReference type="Gramene" id="Pp3c22_17730V3.4">
    <property type="protein sequence ID" value="PAC:32904929.CDS.1"/>
    <property type="gene ID" value="Pp3c22_17730"/>
</dbReference>